<reference evidence="1 2" key="1">
    <citation type="submission" date="2023-02" db="EMBL/GenBank/DDBJ databases">
        <title>Dictyobacter halimunensis sp. nov., a new member of the class Ktedonobacteria from forest soil in a geothermal area.</title>
        <authorList>
            <person name="Rachmania M.K."/>
            <person name="Ningsih F."/>
            <person name="Sakai Y."/>
            <person name="Yabe S."/>
            <person name="Yokota A."/>
            <person name="Sjamsuridzal W."/>
        </authorList>
    </citation>
    <scope>NUCLEOTIDE SEQUENCE [LARGE SCALE GENOMIC DNA]</scope>
    <source>
        <strain evidence="1 2">S3.2.2.5</strain>
    </source>
</reference>
<name>A0ABQ6G0J8_9CHLR</name>
<sequence length="54" mass="5970">MIDIKVYMLRAAKADTIGATQMPDKGQRSLLTVIKQSALAHYLINNNRDTPPGE</sequence>
<accession>A0ABQ6G0J8</accession>
<gene>
    <name evidence="1" type="ORF">KDH_68580</name>
</gene>
<protein>
    <submittedName>
        <fullName evidence="1">Uncharacterized protein</fullName>
    </submittedName>
</protein>
<evidence type="ECO:0000313" key="2">
    <source>
        <dbReference type="Proteomes" id="UP001344906"/>
    </source>
</evidence>
<comment type="caution">
    <text evidence="1">The sequence shown here is derived from an EMBL/GenBank/DDBJ whole genome shotgun (WGS) entry which is preliminary data.</text>
</comment>
<proteinExistence type="predicted"/>
<organism evidence="1 2">
    <name type="scientific">Dictyobacter halimunensis</name>
    <dbReference type="NCBI Taxonomy" id="3026934"/>
    <lineage>
        <taxon>Bacteria</taxon>
        <taxon>Bacillati</taxon>
        <taxon>Chloroflexota</taxon>
        <taxon>Ktedonobacteria</taxon>
        <taxon>Ktedonobacterales</taxon>
        <taxon>Dictyobacteraceae</taxon>
        <taxon>Dictyobacter</taxon>
    </lineage>
</organism>
<dbReference type="EMBL" id="BSRI01000002">
    <property type="protein sequence ID" value="GLV60035.1"/>
    <property type="molecule type" value="Genomic_DNA"/>
</dbReference>
<dbReference type="Proteomes" id="UP001344906">
    <property type="component" value="Unassembled WGS sequence"/>
</dbReference>
<evidence type="ECO:0000313" key="1">
    <source>
        <dbReference type="EMBL" id="GLV60035.1"/>
    </source>
</evidence>
<keyword evidence="2" id="KW-1185">Reference proteome</keyword>